<keyword evidence="1" id="KW-1133">Transmembrane helix</keyword>
<dbReference type="EMBL" id="LAZR01020983">
    <property type="protein sequence ID" value="KKL86899.1"/>
    <property type="molecule type" value="Genomic_DNA"/>
</dbReference>
<keyword evidence="1" id="KW-0472">Membrane</keyword>
<evidence type="ECO:0000313" key="3">
    <source>
        <dbReference type="EMBL" id="KKL86899.1"/>
    </source>
</evidence>
<keyword evidence="1" id="KW-0812">Transmembrane</keyword>
<reference evidence="3" key="1">
    <citation type="journal article" date="2015" name="Nature">
        <title>Complex archaea that bridge the gap between prokaryotes and eukaryotes.</title>
        <authorList>
            <person name="Spang A."/>
            <person name="Saw J.H."/>
            <person name="Jorgensen S.L."/>
            <person name="Zaremba-Niedzwiedzka K."/>
            <person name="Martijn J."/>
            <person name="Lind A.E."/>
            <person name="van Eijk R."/>
            <person name="Schleper C."/>
            <person name="Guy L."/>
            <person name="Ettema T.J."/>
        </authorList>
    </citation>
    <scope>NUCLEOTIDE SEQUENCE</scope>
</reference>
<dbReference type="InterPro" id="IPR013099">
    <property type="entry name" value="K_chnl_dom"/>
</dbReference>
<evidence type="ECO:0000256" key="1">
    <source>
        <dbReference type="SAM" id="Phobius"/>
    </source>
</evidence>
<comment type="caution">
    <text evidence="3">The sequence shown here is derived from an EMBL/GenBank/DDBJ whole genome shotgun (WGS) entry which is preliminary data.</text>
</comment>
<protein>
    <recommendedName>
        <fullName evidence="2">Potassium channel domain-containing protein</fullName>
    </recommendedName>
</protein>
<organism evidence="3">
    <name type="scientific">marine sediment metagenome</name>
    <dbReference type="NCBI Taxonomy" id="412755"/>
    <lineage>
        <taxon>unclassified sequences</taxon>
        <taxon>metagenomes</taxon>
        <taxon>ecological metagenomes</taxon>
    </lineage>
</organism>
<gene>
    <name evidence="3" type="ORF">LCGC14_1940130</name>
</gene>
<name>A0A0F9FKH5_9ZZZZ</name>
<sequence>MLTMAILSAVTFLVVGAFHFAILSRVASRLDKSDMSAGSHHFLLLGTIGLLHVFEAAVYTVAFRLGQSWGLGGFKTDGPLTFMDVYYFSVVNYTTLGLGDIYPSGHLRFLAGIESLEGFLLLSCSASYLFAMAKQRIKD</sequence>
<dbReference type="AlphaFoldDB" id="A0A0F9FKH5"/>
<dbReference type="Gene3D" id="1.10.287.70">
    <property type="match status" value="1"/>
</dbReference>
<feature type="domain" description="Potassium channel" evidence="2">
    <location>
        <begin position="58"/>
        <end position="133"/>
    </location>
</feature>
<feature type="transmembrane region" description="Helical" evidence="1">
    <location>
        <begin position="41"/>
        <end position="65"/>
    </location>
</feature>
<feature type="transmembrane region" description="Helical" evidence="1">
    <location>
        <begin position="109"/>
        <end position="131"/>
    </location>
</feature>
<dbReference type="Pfam" id="PF07885">
    <property type="entry name" value="Ion_trans_2"/>
    <property type="match status" value="1"/>
</dbReference>
<accession>A0A0F9FKH5</accession>
<dbReference type="SUPFAM" id="SSF81324">
    <property type="entry name" value="Voltage-gated potassium channels"/>
    <property type="match status" value="1"/>
</dbReference>
<proteinExistence type="predicted"/>
<evidence type="ECO:0000259" key="2">
    <source>
        <dbReference type="Pfam" id="PF07885"/>
    </source>
</evidence>